<dbReference type="NCBIfam" id="TIGR01280">
    <property type="entry name" value="xseB"/>
    <property type="match status" value="1"/>
</dbReference>
<comment type="similarity">
    <text evidence="1 6">Belongs to the XseB family.</text>
</comment>
<comment type="subunit">
    <text evidence="6">Heterooligomer composed of large and small subunits.</text>
</comment>
<keyword evidence="7" id="KW-0175">Coiled coil</keyword>
<dbReference type="HAMAP" id="MF_00337">
    <property type="entry name" value="Exonuc_7_S"/>
    <property type="match status" value="1"/>
</dbReference>
<protein>
    <recommendedName>
        <fullName evidence="6">Exodeoxyribonuclease 7 small subunit</fullName>
        <ecNumber evidence="6">3.1.11.6</ecNumber>
    </recommendedName>
    <alternativeName>
        <fullName evidence="6">Exodeoxyribonuclease VII small subunit</fullName>
        <shortName evidence="6">Exonuclease VII small subunit</shortName>
    </alternativeName>
</protein>
<dbReference type="InterPro" id="IPR037004">
    <property type="entry name" value="Exonuc_VII_ssu_sf"/>
</dbReference>
<feature type="coiled-coil region" evidence="7">
    <location>
        <begin position="17"/>
        <end position="75"/>
    </location>
</feature>
<organism evidence="8 9">
    <name type="scientific">Terrilactibacillus laevilacticus</name>
    <dbReference type="NCBI Taxonomy" id="1380157"/>
    <lineage>
        <taxon>Bacteria</taxon>
        <taxon>Bacillati</taxon>
        <taxon>Bacillota</taxon>
        <taxon>Bacilli</taxon>
        <taxon>Bacillales</taxon>
        <taxon>Bacillaceae</taxon>
        <taxon>Terrilactibacillus</taxon>
    </lineage>
</organism>
<evidence type="ECO:0000313" key="9">
    <source>
        <dbReference type="Proteomes" id="UP001597458"/>
    </source>
</evidence>
<comment type="caution">
    <text evidence="8">The sequence shown here is derived from an EMBL/GenBank/DDBJ whole genome shotgun (WGS) entry which is preliminary data.</text>
</comment>
<comment type="catalytic activity">
    <reaction evidence="6">
        <text>Exonucleolytic cleavage in either 5'- to 3'- or 3'- to 5'-direction to yield nucleoside 5'-phosphates.</text>
        <dbReference type="EC" id="3.1.11.6"/>
    </reaction>
</comment>
<dbReference type="Gene3D" id="1.10.287.1040">
    <property type="entry name" value="Exonuclease VII, small subunit"/>
    <property type="match status" value="1"/>
</dbReference>
<dbReference type="PANTHER" id="PTHR34137:SF1">
    <property type="entry name" value="EXODEOXYRIBONUCLEASE 7 SMALL SUBUNIT"/>
    <property type="match status" value="1"/>
</dbReference>
<name>A0ABW5PTW3_9BACI</name>
<dbReference type="EC" id="3.1.11.6" evidence="6"/>
<evidence type="ECO:0000256" key="3">
    <source>
        <dbReference type="ARBA" id="ARBA00022722"/>
    </source>
</evidence>
<dbReference type="Proteomes" id="UP001597458">
    <property type="component" value="Unassembled WGS sequence"/>
</dbReference>
<keyword evidence="2 6" id="KW-0963">Cytoplasm</keyword>
<dbReference type="RefSeq" id="WP_141191416.1">
    <property type="nucleotide sequence ID" value="NZ_JBHUMR010000014.1"/>
</dbReference>
<evidence type="ECO:0000313" key="8">
    <source>
        <dbReference type="EMBL" id="MFD2618349.1"/>
    </source>
</evidence>
<proteinExistence type="inferred from homology"/>
<gene>
    <name evidence="6 8" type="primary">xseB</name>
    <name evidence="8" type="ORF">ACFSTF_13645</name>
</gene>
<evidence type="ECO:0000256" key="6">
    <source>
        <dbReference type="HAMAP-Rule" id="MF_00337"/>
    </source>
</evidence>
<evidence type="ECO:0000256" key="7">
    <source>
        <dbReference type="SAM" id="Coils"/>
    </source>
</evidence>
<keyword evidence="5 6" id="KW-0269">Exonuclease</keyword>
<comment type="subcellular location">
    <subcellularLocation>
        <location evidence="6">Cytoplasm</location>
    </subcellularLocation>
</comment>
<comment type="function">
    <text evidence="6">Bidirectionally degrades single-stranded DNA into large acid-insoluble oligonucleotides, which are then degraded further into small acid-soluble oligonucleotides.</text>
</comment>
<keyword evidence="4 6" id="KW-0378">Hydrolase</keyword>
<dbReference type="InterPro" id="IPR003761">
    <property type="entry name" value="Exonuc_VII_S"/>
</dbReference>
<dbReference type="EMBL" id="JBHUMR010000014">
    <property type="protein sequence ID" value="MFD2618349.1"/>
    <property type="molecule type" value="Genomic_DNA"/>
</dbReference>
<evidence type="ECO:0000256" key="1">
    <source>
        <dbReference type="ARBA" id="ARBA00009998"/>
    </source>
</evidence>
<dbReference type="SUPFAM" id="SSF116842">
    <property type="entry name" value="XseB-like"/>
    <property type="match status" value="1"/>
</dbReference>
<dbReference type="GO" id="GO:0008855">
    <property type="term" value="F:exodeoxyribonuclease VII activity"/>
    <property type="evidence" value="ECO:0007669"/>
    <property type="project" value="UniProtKB-EC"/>
</dbReference>
<evidence type="ECO:0000256" key="2">
    <source>
        <dbReference type="ARBA" id="ARBA00022490"/>
    </source>
</evidence>
<reference evidence="9" key="1">
    <citation type="journal article" date="2019" name="Int. J. Syst. Evol. Microbiol.">
        <title>The Global Catalogue of Microorganisms (GCM) 10K type strain sequencing project: providing services to taxonomists for standard genome sequencing and annotation.</title>
        <authorList>
            <consortium name="The Broad Institute Genomics Platform"/>
            <consortium name="The Broad Institute Genome Sequencing Center for Infectious Disease"/>
            <person name="Wu L."/>
            <person name="Ma J."/>
        </authorList>
    </citation>
    <scope>NUCLEOTIDE SEQUENCE [LARGE SCALE GENOMIC DNA]</scope>
    <source>
        <strain evidence="9">TISTR 2241</strain>
    </source>
</reference>
<sequence length="90" mass="10272">MSEINEKNTAAQESPTILSFEEAMAKLETIVTRLEENDVPLEKAIDLFQEGVELSKQCQERLKKVEQKMDQLIEQNGEVKTFSIQEDDGL</sequence>
<keyword evidence="3 6" id="KW-0540">Nuclease</keyword>
<accession>A0ABW5PTW3</accession>
<evidence type="ECO:0000256" key="5">
    <source>
        <dbReference type="ARBA" id="ARBA00022839"/>
    </source>
</evidence>
<evidence type="ECO:0000256" key="4">
    <source>
        <dbReference type="ARBA" id="ARBA00022801"/>
    </source>
</evidence>
<dbReference type="PANTHER" id="PTHR34137">
    <property type="entry name" value="EXODEOXYRIBONUCLEASE 7 SMALL SUBUNIT"/>
    <property type="match status" value="1"/>
</dbReference>
<keyword evidence="9" id="KW-1185">Reference proteome</keyword>
<dbReference type="Pfam" id="PF02609">
    <property type="entry name" value="Exonuc_VII_S"/>
    <property type="match status" value="1"/>
</dbReference>